<dbReference type="EMBL" id="JYIK01000358">
    <property type="protein sequence ID" value="KWX10659.1"/>
    <property type="molecule type" value="Genomic_DNA"/>
</dbReference>
<dbReference type="STRING" id="1469144.LI90_434"/>
<dbReference type="EMBL" id="LAXD01000001">
    <property type="protein sequence ID" value="KWW98805.1"/>
    <property type="molecule type" value="Genomic_DNA"/>
</dbReference>
<protein>
    <submittedName>
        <fullName evidence="3">ATP-binding protein</fullName>
    </submittedName>
    <submittedName>
        <fullName evidence="4">Cobyrinic acid a</fullName>
    </submittedName>
</protein>
<evidence type="ECO:0000256" key="1">
    <source>
        <dbReference type="SAM" id="MobiDB-lite"/>
    </source>
</evidence>
<dbReference type="GO" id="GO:0005524">
    <property type="term" value="F:ATP binding"/>
    <property type="evidence" value="ECO:0007669"/>
    <property type="project" value="UniProtKB-KW"/>
</dbReference>
<accession>A0A132MI37</accession>
<keyword evidence="3" id="KW-0547">Nucleotide-binding</keyword>
<evidence type="ECO:0000313" key="8">
    <source>
        <dbReference type="Proteomes" id="UP000070659"/>
    </source>
</evidence>
<dbReference type="Proteomes" id="UP000070188">
    <property type="component" value="Unassembled WGS sequence"/>
</dbReference>
<reference evidence="7" key="2">
    <citation type="submission" date="2015-02" db="EMBL/GenBank/DDBJ databases">
        <title>Physiological reanalysis, assessment of diazotrophy, and genome sequences of multiple isolates of Streptomyces thermoautotrophicus.</title>
        <authorList>
            <person name="MacKellar D.C."/>
            <person name="Lieber L."/>
            <person name="Norman J."/>
            <person name="Bolger A."/>
            <person name="Tobin C."/>
            <person name="Murray J.W."/>
            <person name="Friesen M."/>
            <person name="Prell J."/>
        </authorList>
    </citation>
    <scope>NUCLEOTIDE SEQUENCE [LARGE SCALE GENOMIC DNA]</scope>
    <source>
        <strain evidence="7">UBT1</strain>
    </source>
</reference>
<dbReference type="RefSeq" id="WP_066883707.1">
    <property type="nucleotide sequence ID" value="NZ_CP171739.1"/>
</dbReference>
<evidence type="ECO:0000313" key="3">
    <source>
        <dbReference type="EMBL" id="KWW97504.1"/>
    </source>
</evidence>
<dbReference type="AlphaFoldDB" id="A0A132MI37"/>
<evidence type="ECO:0000259" key="2">
    <source>
        <dbReference type="Pfam" id="PF01656"/>
    </source>
</evidence>
<dbReference type="GO" id="GO:0005829">
    <property type="term" value="C:cytosol"/>
    <property type="evidence" value="ECO:0007669"/>
    <property type="project" value="TreeGrafter"/>
</dbReference>
<gene>
    <name evidence="4" type="ORF">LI90_434</name>
    <name evidence="3" type="ORF">TH66_17945</name>
    <name evidence="5" type="ORF">TR74_02300</name>
</gene>
<evidence type="ECO:0000313" key="7">
    <source>
        <dbReference type="Proteomes" id="UP000070598"/>
    </source>
</evidence>
<organism evidence="3 8">
    <name type="scientific">Carbonactinospora thermoautotrophica</name>
    <dbReference type="NCBI Taxonomy" id="1469144"/>
    <lineage>
        <taxon>Bacteria</taxon>
        <taxon>Bacillati</taxon>
        <taxon>Actinomycetota</taxon>
        <taxon>Actinomycetes</taxon>
        <taxon>Kitasatosporales</taxon>
        <taxon>Carbonactinosporaceae</taxon>
        <taxon>Carbonactinospora</taxon>
    </lineage>
</organism>
<evidence type="ECO:0000313" key="4">
    <source>
        <dbReference type="EMBL" id="KWW98805.1"/>
    </source>
</evidence>
<dbReference type="EMBL" id="JYIJ01000019">
    <property type="protein sequence ID" value="KWW97504.1"/>
    <property type="molecule type" value="Genomic_DNA"/>
</dbReference>
<feature type="region of interest" description="Disordered" evidence="1">
    <location>
        <begin position="313"/>
        <end position="339"/>
    </location>
</feature>
<dbReference type="GO" id="GO:0016887">
    <property type="term" value="F:ATP hydrolysis activity"/>
    <property type="evidence" value="ECO:0007669"/>
    <property type="project" value="TreeGrafter"/>
</dbReference>
<evidence type="ECO:0000313" key="5">
    <source>
        <dbReference type="EMBL" id="KWX10659.1"/>
    </source>
</evidence>
<evidence type="ECO:0000313" key="6">
    <source>
        <dbReference type="Proteomes" id="UP000070188"/>
    </source>
</evidence>
<dbReference type="Pfam" id="PF01656">
    <property type="entry name" value="CbiA"/>
    <property type="match status" value="1"/>
</dbReference>
<dbReference type="PATRIC" id="fig|1469144.10.peg.529"/>
<dbReference type="Gene3D" id="3.40.50.300">
    <property type="entry name" value="P-loop containing nucleotide triphosphate hydrolases"/>
    <property type="match status" value="1"/>
</dbReference>
<dbReference type="GO" id="GO:0051782">
    <property type="term" value="P:negative regulation of cell division"/>
    <property type="evidence" value="ECO:0007669"/>
    <property type="project" value="TreeGrafter"/>
</dbReference>
<comment type="caution">
    <text evidence="3">The sequence shown here is derived from an EMBL/GenBank/DDBJ whole genome shotgun (WGS) entry which is preliminary data.</text>
</comment>
<name>A0A132MI37_9ACTN</name>
<dbReference type="SUPFAM" id="SSF52540">
    <property type="entry name" value="P-loop containing nucleoside triphosphate hydrolases"/>
    <property type="match status" value="1"/>
</dbReference>
<dbReference type="OrthoDB" id="5192271at2"/>
<feature type="compositionally biased region" description="Basic and acidic residues" evidence="1">
    <location>
        <begin position="329"/>
        <end position="339"/>
    </location>
</feature>
<dbReference type="Proteomes" id="UP000070598">
    <property type="component" value="Unassembled WGS sequence"/>
</dbReference>
<keyword evidence="6" id="KW-1185">Reference proteome</keyword>
<feature type="domain" description="CobQ/CobB/MinD/ParA nucleotide binding" evidence="2">
    <location>
        <begin position="7"/>
        <end position="246"/>
    </location>
</feature>
<proteinExistence type="predicted"/>
<dbReference type="InterPro" id="IPR027417">
    <property type="entry name" value="P-loop_NTPase"/>
</dbReference>
<dbReference type="PANTHER" id="PTHR43384">
    <property type="entry name" value="SEPTUM SITE-DETERMINING PROTEIN MIND HOMOLOG, CHLOROPLASTIC-RELATED"/>
    <property type="match status" value="1"/>
</dbReference>
<keyword evidence="3" id="KW-0067">ATP-binding</keyword>
<dbReference type="InterPro" id="IPR050625">
    <property type="entry name" value="ParA/MinD_ATPase"/>
</dbReference>
<reference evidence="3 8" key="1">
    <citation type="submission" date="2015-02" db="EMBL/GenBank/DDBJ databases">
        <title>Physiological reanalysis, assessment of diazotrophy, and genome sequences of multiple isolates of Streptomyces thermoautotrophicus.</title>
        <authorList>
            <person name="MacKellar D.C."/>
            <person name="Lieber L."/>
            <person name="Norman J."/>
            <person name="Bolger A."/>
            <person name="Tobin C."/>
            <person name="Murray J.W."/>
            <person name="Prell J."/>
        </authorList>
    </citation>
    <scope>NUCLEOTIDE SEQUENCE [LARGE SCALE GENOMIC DNA]</scope>
    <source>
        <strain evidence="3 8">UBT1</strain>
    </source>
</reference>
<dbReference type="PANTHER" id="PTHR43384:SF15">
    <property type="entry name" value="ATP-BINDING PROTEIN"/>
    <property type="match status" value="1"/>
</dbReference>
<dbReference type="InterPro" id="IPR002586">
    <property type="entry name" value="CobQ/CobB/MinD/ParA_Nub-bd_dom"/>
</dbReference>
<dbReference type="Proteomes" id="UP000070659">
    <property type="component" value="Unassembled WGS sequence"/>
</dbReference>
<reference evidence="4" key="3">
    <citation type="submission" date="2015-04" db="EMBL/GenBank/DDBJ databases">
        <title>Physiological reanalysis, assessment of diazotrophy, and genome sequences of multiple isolates of Streptomyces thermoautotrophicus.</title>
        <authorList>
            <person name="MacKellar D.C."/>
            <person name="Lieber L."/>
            <person name="Norman J."/>
            <person name="Bolger A."/>
            <person name="Tobin C."/>
            <person name="Murray J.W."/>
            <person name="Woodward J."/>
            <person name="Friesen M."/>
            <person name="Prell J."/>
        </authorList>
    </citation>
    <scope>NUCLEOTIDE SEQUENCE [LARGE SCALE GENOMIC DNA]</scope>
    <source>
        <strain evidence="4">H1</strain>
    </source>
</reference>
<dbReference type="GO" id="GO:0009898">
    <property type="term" value="C:cytoplasmic side of plasma membrane"/>
    <property type="evidence" value="ECO:0007669"/>
    <property type="project" value="TreeGrafter"/>
</dbReference>
<sequence>MKIAFVGKGGSGKTTLSSLFTRYLAAQGVPVVAIDADINQHLAVALGMDEDEAARIPALGAHLTEIKEYLRGTNPRITSAGAMVKTTPPGHGSRLLTVTGDHLIHARYSRVYQGIRVMVTGPFSEEDLGVACYHSKVGAVELYLNHLVDFPGEYVVVDMTAGADSFASGLFTRFDMTFLVAEPTRKGVSVYRQYRDYARDYDVELRVVGNKVQGPDDVEFLREQVGDDLLVCLEQSEFVRAMEKGRAPGFESLEERNRTALARLKETVDSVRKDWPKFHRQTVEFHVKNAHSWANRAVGEDLTAQIDPTFTLGPEALAGTPEPALSGSAHHDGRSPHVA</sequence>
<reference evidence="6" key="4">
    <citation type="submission" date="2015-04" db="EMBL/GenBank/DDBJ databases">
        <title>Physiological reanalysis, assessment of diazotrophy, and genome sequences of multiple isolates of Streptomyces thermoautotrophicus.</title>
        <authorList>
            <person name="MacKellar D.C."/>
            <person name="Lieber L."/>
            <person name="Norman J."/>
            <person name="Bolger A."/>
            <person name="Tobin C."/>
            <person name="Murray J.W."/>
            <person name="Chang R."/>
            <person name="Ford T."/>
            <person name="Nguyen P.Q."/>
            <person name="Woodward J."/>
            <person name="Permingeat H."/>
            <person name="Joshi N.S."/>
            <person name="Silver P.A."/>
            <person name="Usadel B."/>
            <person name="Rutherford A.W."/>
            <person name="Friesen M."/>
            <person name="Prell J."/>
        </authorList>
    </citation>
    <scope>NUCLEOTIDE SEQUENCE [LARGE SCALE GENOMIC DNA]</scope>
    <source>
        <strain evidence="6">H1</strain>
    </source>
</reference>